<keyword evidence="1" id="KW-0479">Metal-binding</keyword>
<sequence length="334" mass="36711">MPVCTDYFVPGSKFWNDNIGQIVHEILLRKNIRGLLPLFAIVGGFLVVGAILISSGILPEERAREFRPLTYVSMPSDMKVIQEPTLDENVFIYAINDVAQRGIDIAQRDARVRQILDETTDRKAAVTIAAVQPTVMEDRQSGELLYSSIGQVIITANWQVVDGAPYSEPKNFAEIANKKLESRQQIWHVLVDVDDGQVTQVVQQADRVISDVVKPNLVRADVNMFVPNAIMVDASSTVRWPNSSNLPHNVVGIFNKTAAPDAQGSTGLIPDNNNSTSSSTNDAQSPSVIAIDSGFIQPGRSWQYRFDEAGVFNYLCTIHAEEGMRGTLIIAPSS</sequence>
<keyword evidence="2" id="KW-0186">Copper</keyword>
<dbReference type="InterPro" id="IPR008972">
    <property type="entry name" value="Cupredoxin"/>
</dbReference>
<evidence type="ECO:0000259" key="5">
    <source>
        <dbReference type="Pfam" id="PF00127"/>
    </source>
</evidence>
<dbReference type="KEGG" id="nga:Ngar_c28700"/>
<name>K0INQ6_NITGG</name>
<organism evidence="6 7">
    <name type="scientific">Nitrososphaera gargensis (strain Ga9.2)</name>
    <dbReference type="NCBI Taxonomy" id="1237085"/>
    <lineage>
        <taxon>Archaea</taxon>
        <taxon>Nitrososphaerota</taxon>
        <taxon>Nitrososphaeria</taxon>
        <taxon>Nitrososphaerales</taxon>
        <taxon>Nitrososphaeraceae</taxon>
        <taxon>Nitrososphaera</taxon>
    </lineage>
</organism>
<protein>
    <submittedName>
        <fullName evidence="6">Blue (Type 1) copper domain-containing protein</fullName>
    </submittedName>
</protein>
<evidence type="ECO:0000256" key="4">
    <source>
        <dbReference type="SAM" id="Phobius"/>
    </source>
</evidence>
<dbReference type="GO" id="GO:0005507">
    <property type="term" value="F:copper ion binding"/>
    <property type="evidence" value="ECO:0007669"/>
    <property type="project" value="InterPro"/>
</dbReference>
<keyword evidence="4" id="KW-0472">Membrane</keyword>
<feature type="transmembrane region" description="Helical" evidence="4">
    <location>
        <begin position="35"/>
        <end position="58"/>
    </location>
</feature>
<keyword evidence="4" id="KW-1133">Transmembrane helix</keyword>
<dbReference type="Proteomes" id="UP000008037">
    <property type="component" value="Chromosome"/>
</dbReference>
<dbReference type="HOGENOM" id="CLU_982176_0_0_2"/>
<keyword evidence="4" id="KW-0812">Transmembrane</keyword>
<dbReference type="EMBL" id="CP002408">
    <property type="protein sequence ID" value="AFU59789.1"/>
    <property type="molecule type" value="Genomic_DNA"/>
</dbReference>
<evidence type="ECO:0000256" key="3">
    <source>
        <dbReference type="SAM" id="MobiDB-lite"/>
    </source>
</evidence>
<dbReference type="InterPro" id="IPR052721">
    <property type="entry name" value="ET_Amicyanin"/>
</dbReference>
<evidence type="ECO:0000256" key="1">
    <source>
        <dbReference type="ARBA" id="ARBA00022723"/>
    </source>
</evidence>
<dbReference type="SUPFAM" id="SSF49503">
    <property type="entry name" value="Cupredoxins"/>
    <property type="match status" value="1"/>
</dbReference>
<proteinExistence type="predicted"/>
<keyword evidence="7" id="KW-1185">Reference proteome</keyword>
<feature type="region of interest" description="Disordered" evidence="3">
    <location>
        <begin position="262"/>
        <end position="285"/>
    </location>
</feature>
<dbReference type="AlphaFoldDB" id="K0INQ6"/>
<feature type="domain" description="Blue (type 1) copper" evidence="5">
    <location>
        <begin position="224"/>
        <end position="330"/>
    </location>
</feature>
<gene>
    <name evidence="6" type="ordered locus">Ngar_c28700</name>
</gene>
<feature type="compositionally biased region" description="Low complexity" evidence="3">
    <location>
        <begin position="272"/>
        <end position="281"/>
    </location>
</feature>
<evidence type="ECO:0000313" key="7">
    <source>
        <dbReference type="Proteomes" id="UP000008037"/>
    </source>
</evidence>
<dbReference type="BioCyc" id="CNIT1237085:G1324-2870-MONOMER"/>
<reference evidence="6 7" key="1">
    <citation type="journal article" date="2012" name="Environ. Microbiol.">
        <title>The genome of the ammonia-oxidizing Candidatus Nitrososphaera gargensis: insights into metabolic versatility and environmental adaptations.</title>
        <authorList>
            <person name="Spang A."/>
            <person name="Poehlein A."/>
            <person name="Offre P."/>
            <person name="Zumbragel S."/>
            <person name="Haider S."/>
            <person name="Rychlik N."/>
            <person name="Nowka B."/>
            <person name="Schmeisser C."/>
            <person name="Lebedeva E.V."/>
            <person name="Rattei T."/>
            <person name="Bohm C."/>
            <person name="Schmid M."/>
            <person name="Galushko A."/>
            <person name="Hatzenpichler R."/>
            <person name="Weinmaier T."/>
            <person name="Daniel R."/>
            <person name="Schleper C."/>
            <person name="Spieck E."/>
            <person name="Streit W."/>
            <person name="Wagner M."/>
        </authorList>
    </citation>
    <scope>NUCLEOTIDE SEQUENCE [LARGE SCALE GENOMIC DNA]</scope>
    <source>
        <strain evidence="7">Ga9.2</strain>
    </source>
</reference>
<dbReference type="Gene3D" id="2.60.40.420">
    <property type="entry name" value="Cupredoxins - blue copper proteins"/>
    <property type="match status" value="1"/>
</dbReference>
<dbReference type="InterPro" id="IPR000923">
    <property type="entry name" value="BlueCu_1"/>
</dbReference>
<dbReference type="Pfam" id="PF00127">
    <property type="entry name" value="Copper-bind"/>
    <property type="match status" value="1"/>
</dbReference>
<evidence type="ECO:0000256" key="2">
    <source>
        <dbReference type="ARBA" id="ARBA00023008"/>
    </source>
</evidence>
<dbReference type="STRING" id="1237085.Ngar_c28700"/>
<evidence type="ECO:0000313" key="6">
    <source>
        <dbReference type="EMBL" id="AFU59789.1"/>
    </source>
</evidence>
<dbReference type="PANTHER" id="PTHR36507">
    <property type="entry name" value="BLL1555 PROTEIN"/>
    <property type="match status" value="1"/>
</dbReference>
<dbReference type="GO" id="GO:0009055">
    <property type="term" value="F:electron transfer activity"/>
    <property type="evidence" value="ECO:0007669"/>
    <property type="project" value="InterPro"/>
</dbReference>
<accession>K0INQ6</accession>
<dbReference type="PANTHER" id="PTHR36507:SF1">
    <property type="entry name" value="BLL1555 PROTEIN"/>
    <property type="match status" value="1"/>
</dbReference>
<dbReference type="InParanoid" id="K0INQ6"/>